<sequence>MSGFSEQERVSGVTGAVSAPVAVPDEQLDSALAADGDDEAGPLLSRALPSGDVEESEVDDAGLTRLRWGFLAYSVASEVFIIVSGTLFLPILLETFARENGRLASDHSLACPPTGAADGGGENGTEEGRCVVHVFGAWVDTASFSLAVYSASVAVQALTVISMGGLGDHPRIRHRLLLSFALVGSVACMLFLLLPSDSPLWPLCAVLALVANVTFGASMVCLNSYLPDLGRLHPTVLRAASTLHHAQQGYLSQRRGSFHSSNTLLSASQSLARATDEYTAARGKATGEVSARAIAAGYAAGIAVLVALLPLVEALQGPDGATGTWPLRVAVAISGAWWLVFTLPAAVWLRPSDVVKRISEMKGRTRLTLRLPAFATITSTAILFAKTALNLETSSLILIAILTPLSGLFGALLFPFIQQHPSLARFRLTTHRMLLLLVSLSLLVPLWGLVALRSAAQMYALAVVFGSLYGSYQAFSRACFAQLVPASQSSRWYALYSVTDKSSSFLGPLLVAVVTTATGQIRHGFWLILGLMLSAIPILANVDMTRGVADAERLDRELKMKVVQEEDEADLVNP</sequence>
<dbReference type="Proteomes" id="UP001342314">
    <property type="component" value="Unassembled WGS sequence"/>
</dbReference>
<evidence type="ECO:0000313" key="11">
    <source>
        <dbReference type="Proteomes" id="UP001342314"/>
    </source>
</evidence>
<keyword evidence="11" id="KW-1185">Reference proteome</keyword>
<evidence type="ECO:0000256" key="5">
    <source>
        <dbReference type="ARBA" id="ARBA00022989"/>
    </source>
</evidence>
<evidence type="ECO:0000256" key="7">
    <source>
        <dbReference type="ARBA" id="ARBA00023136"/>
    </source>
</evidence>
<protein>
    <recommendedName>
        <fullName evidence="8">Autophagy-related protein</fullName>
    </recommendedName>
</protein>
<dbReference type="GO" id="GO:0006914">
    <property type="term" value="P:autophagy"/>
    <property type="evidence" value="ECO:0007669"/>
    <property type="project" value="UniProtKB-KW"/>
</dbReference>
<keyword evidence="8" id="KW-0926">Vacuole</keyword>
<evidence type="ECO:0000256" key="3">
    <source>
        <dbReference type="ARBA" id="ARBA00022448"/>
    </source>
</evidence>
<feature type="transmembrane region" description="Helical" evidence="8">
    <location>
        <begin position="434"/>
        <end position="452"/>
    </location>
</feature>
<evidence type="ECO:0000256" key="1">
    <source>
        <dbReference type="ARBA" id="ARBA00004128"/>
    </source>
</evidence>
<proteinExistence type="inferred from homology"/>
<feature type="transmembrane region" description="Helical" evidence="8">
    <location>
        <begin position="289"/>
        <end position="309"/>
    </location>
</feature>
<dbReference type="PANTHER" id="PTHR23519:SF1">
    <property type="entry name" value="AUTOPHAGY-RELATED PROTEIN 22"/>
    <property type="match status" value="1"/>
</dbReference>
<accession>A0AAV5GDV7</accession>
<dbReference type="InterPro" id="IPR050495">
    <property type="entry name" value="ATG22/LtaA_families"/>
</dbReference>
<dbReference type="PANTHER" id="PTHR23519">
    <property type="entry name" value="AUTOPHAGY-RELATED PROTEIN 22"/>
    <property type="match status" value="1"/>
</dbReference>
<dbReference type="Gene3D" id="1.20.1250.20">
    <property type="entry name" value="MFS general substrate transporter like domains"/>
    <property type="match status" value="1"/>
</dbReference>
<comment type="caution">
    <text evidence="10">The sequence shown here is derived from an EMBL/GenBank/DDBJ whole genome shotgun (WGS) entry which is preliminary data.</text>
</comment>
<dbReference type="EMBL" id="BQKY01000007">
    <property type="protein sequence ID" value="GJN90751.1"/>
    <property type="molecule type" value="Genomic_DNA"/>
</dbReference>
<evidence type="ECO:0000256" key="9">
    <source>
        <dbReference type="SAM" id="MobiDB-lite"/>
    </source>
</evidence>
<keyword evidence="5 8" id="KW-1133">Transmembrane helix</keyword>
<feature type="transmembrane region" description="Helical" evidence="8">
    <location>
        <begin position="70"/>
        <end position="93"/>
    </location>
</feature>
<keyword evidence="4 8" id="KW-0812">Transmembrane</keyword>
<feature type="transmembrane region" description="Helical" evidence="8">
    <location>
        <begin position="329"/>
        <end position="349"/>
    </location>
</feature>
<gene>
    <name evidence="10" type="ORF">Rhopal_003765-T1</name>
</gene>
<evidence type="ECO:0000256" key="2">
    <source>
        <dbReference type="ARBA" id="ARBA00006978"/>
    </source>
</evidence>
<evidence type="ECO:0000256" key="6">
    <source>
        <dbReference type="ARBA" id="ARBA00023006"/>
    </source>
</evidence>
<comment type="function">
    <text evidence="8">Vacuolar effluxer which mediate the efflux of amino acids resulting from autophagic degradation. The release of autophagic amino acids allows the maintenance of protein synthesis and viability during nitrogen starvation.</text>
</comment>
<dbReference type="AlphaFoldDB" id="A0AAV5GDV7"/>
<dbReference type="GO" id="GO:0032974">
    <property type="term" value="P:amino acid transmembrane export from vacuole"/>
    <property type="evidence" value="ECO:0007669"/>
    <property type="project" value="TreeGrafter"/>
</dbReference>
<keyword evidence="3 8" id="KW-0813">Transport</keyword>
<dbReference type="InterPro" id="IPR036259">
    <property type="entry name" value="MFS_trans_sf"/>
</dbReference>
<keyword evidence="8" id="KW-0029">Amino-acid transport</keyword>
<feature type="transmembrane region" description="Helical" evidence="8">
    <location>
        <begin position="200"/>
        <end position="222"/>
    </location>
</feature>
<dbReference type="Pfam" id="PF11700">
    <property type="entry name" value="ATG22"/>
    <property type="match status" value="2"/>
</dbReference>
<feature type="transmembrane region" description="Helical" evidence="8">
    <location>
        <begin position="458"/>
        <end position="480"/>
    </location>
</feature>
<feature type="transmembrane region" description="Helical" evidence="8">
    <location>
        <begin position="523"/>
        <end position="542"/>
    </location>
</feature>
<keyword evidence="6 8" id="KW-0072">Autophagy</keyword>
<feature type="transmembrane region" description="Helical" evidence="8">
    <location>
        <begin position="176"/>
        <end position="194"/>
    </location>
</feature>
<dbReference type="SUPFAM" id="SSF103473">
    <property type="entry name" value="MFS general substrate transporter"/>
    <property type="match status" value="2"/>
</dbReference>
<dbReference type="GO" id="GO:0005774">
    <property type="term" value="C:vacuolar membrane"/>
    <property type="evidence" value="ECO:0007669"/>
    <property type="project" value="UniProtKB-SubCell"/>
</dbReference>
<feature type="transmembrane region" description="Helical" evidence="8">
    <location>
        <begin position="395"/>
        <end position="414"/>
    </location>
</feature>
<dbReference type="InterPro" id="IPR024671">
    <property type="entry name" value="Atg22-like"/>
</dbReference>
<evidence type="ECO:0000313" key="10">
    <source>
        <dbReference type="EMBL" id="GJN90751.1"/>
    </source>
</evidence>
<feature type="transmembrane region" description="Helical" evidence="8">
    <location>
        <begin position="146"/>
        <end position="164"/>
    </location>
</feature>
<keyword evidence="7 8" id="KW-0472">Membrane</keyword>
<comment type="similarity">
    <text evidence="2 8">Belongs to the ATG22 family.</text>
</comment>
<evidence type="ECO:0000256" key="4">
    <source>
        <dbReference type="ARBA" id="ARBA00022692"/>
    </source>
</evidence>
<evidence type="ECO:0000256" key="8">
    <source>
        <dbReference type="RuleBase" id="RU363073"/>
    </source>
</evidence>
<comment type="subcellular location">
    <subcellularLocation>
        <location evidence="1 8">Vacuole membrane</location>
        <topology evidence="1 8">Multi-pass membrane protein</topology>
    </subcellularLocation>
</comment>
<reference evidence="10 11" key="1">
    <citation type="submission" date="2021-12" db="EMBL/GenBank/DDBJ databases">
        <title>High titer production of polyol ester of fatty acids by Rhodotorula paludigena BS15 towards product separation-free biomass refinery.</title>
        <authorList>
            <person name="Mano J."/>
            <person name="Ono H."/>
            <person name="Tanaka T."/>
            <person name="Naito K."/>
            <person name="Sushida H."/>
            <person name="Ike M."/>
            <person name="Tokuyasu K."/>
            <person name="Kitaoka M."/>
        </authorList>
    </citation>
    <scope>NUCLEOTIDE SEQUENCE [LARGE SCALE GENOMIC DNA]</scope>
    <source>
        <strain evidence="10 11">BS15</strain>
    </source>
</reference>
<organism evidence="10 11">
    <name type="scientific">Rhodotorula paludigena</name>
    <dbReference type="NCBI Taxonomy" id="86838"/>
    <lineage>
        <taxon>Eukaryota</taxon>
        <taxon>Fungi</taxon>
        <taxon>Dikarya</taxon>
        <taxon>Basidiomycota</taxon>
        <taxon>Pucciniomycotina</taxon>
        <taxon>Microbotryomycetes</taxon>
        <taxon>Sporidiobolales</taxon>
        <taxon>Sporidiobolaceae</taxon>
        <taxon>Rhodotorula</taxon>
    </lineage>
</organism>
<feature type="transmembrane region" description="Helical" evidence="8">
    <location>
        <begin position="369"/>
        <end position="389"/>
    </location>
</feature>
<name>A0AAV5GDV7_9BASI</name>
<feature type="region of interest" description="Disordered" evidence="9">
    <location>
        <begin position="1"/>
        <end position="55"/>
    </location>
</feature>